<dbReference type="PANTHER" id="PTHR43780">
    <property type="entry name" value="1-AMINOCYCLOPROPANE-1-CARBOXYLATE DEAMINASE-RELATED"/>
    <property type="match status" value="1"/>
</dbReference>
<dbReference type="InterPro" id="IPR001926">
    <property type="entry name" value="TrpB-like_PALP"/>
</dbReference>
<feature type="domain" description="Tryptophan synthase beta chain-like PALP" evidence="4">
    <location>
        <begin position="16"/>
        <end position="309"/>
    </location>
</feature>
<dbReference type="EMBL" id="CAFBOZ010000418">
    <property type="protein sequence ID" value="CAB5028285.1"/>
    <property type="molecule type" value="Genomic_DNA"/>
</dbReference>
<dbReference type="AlphaFoldDB" id="A0A6J7RHH6"/>
<dbReference type="GO" id="GO:0019148">
    <property type="term" value="F:D-cysteine desulfhydrase activity"/>
    <property type="evidence" value="ECO:0007669"/>
    <property type="project" value="TreeGrafter"/>
</dbReference>
<sequence length="325" mass="32928">MADLDLSSIPREGLALLPTPLHLAPRLSEALGVEVWFKRDDLTGLGLGGNKVRPLEFLLGDALARGCDVLVTGSGAQSNWSMLAALAARRCGLDAVVCLYGDPPAESRGNLLLHGLAGADLRWTGDPSRASVDALIERVSDELRQAGRTPLVVPRGGATARGSLGYLAAAHEIGAQATTAGLVDPTVWLGTGSCGTQAGLVAGVAAGFLPRVVGVTVSRPADECRDRVLMLARGAAEIAGTSAADPSMVSVIDGFIGPGYGYESPAGAEAAALVARTEGLFLDPPFCAKAMAALVSAVGAGQVTGPVIMLTSGGAPTLFVKDGPL</sequence>
<dbReference type="InterPro" id="IPR027278">
    <property type="entry name" value="ACCD_DCysDesulf"/>
</dbReference>
<dbReference type="SUPFAM" id="SSF53686">
    <property type="entry name" value="Tryptophan synthase beta subunit-like PLP-dependent enzymes"/>
    <property type="match status" value="1"/>
</dbReference>
<accession>A0A6J7RHH6</accession>
<evidence type="ECO:0000313" key="5">
    <source>
        <dbReference type="EMBL" id="CAB5028285.1"/>
    </source>
</evidence>
<evidence type="ECO:0000256" key="3">
    <source>
        <dbReference type="ARBA" id="ARBA00022898"/>
    </source>
</evidence>
<keyword evidence="3" id="KW-0663">Pyridoxal phosphate</keyword>
<organism evidence="5">
    <name type="scientific">freshwater metagenome</name>
    <dbReference type="NCBI Taxonomy" id="449393"/>
    <lineage>
        <taxon>unclassified sequences</taxon>
        <taxon>metagenomes</taxon>
        <taxon>ecological metagenomes</taxon>
    </lineage>
</organism>
<evidence type="ECO:0000256" key="2">
    <source>
        <dbReference type="ARBA" id="ARBA00008639"/>
    </source>
</evidence>
<dbReference type="PIRSF" id="PIRSF006278">
    <property type="entry name" value="ACCD_DCysDesulf"/>
    <property type="match status" value="1"/>
</dbReference>
<comment type="cofactor">
    <cofactor evidence="1">
        <name>pyridoxal 5'-phosphate</name>
        <dbReference type="ChEBI" id="CHEBI:597326"/>
    </cofactor>
</comment>
<comment type="similarity">
    <text evidence="2">Belongs to the ACC deaminase/D-cysteine desulfhydrase family.</text>
</comment>
<dbReference type="InterPro" id="IPR036052">
    <property type="entry name" value="TrpB-like_PALP_sf"/>
</dbReference>
<evidence type="ECO:0000259" key="4">
    <source>
        <dbReference type="Pfam" id="PF00291"/>
    </source>
</evidence>
<gene>
    <name evidence="5" type="ORF">UFOPK3992_02153</name>
</gene>
<name>A0A6J7RHH6_9ZZZZ</name>
<protein>
    <submittedName>
        <fullName evidence="5">Unannotated protein</fullName>
    </submittedName>
</protein>
<proteinExistence type="inferred from homology"/>
<dbReference type="Gene3D" id="3.40.50.1100">
    <property type="match status" value="2"/>
</dbReference>
<dbReference type="PANTHER" id="PTHR43780:SF2">
    <property type="entry name" value="1-AMINOCYCLOPROPANE-1-CARBOXYLATE DEAMINASE-RELATED"/>
    <property type="match status" value="1"/>
</dbReference>
<dbReference type="Pfam" id="PF00291">
    <property type="entry name" value="PALP"/>
    <property type="match status" value="1"/>
</dbReference>
<reference evidence="5" key="1">
    <citation type="submission" date="2020-05" db="EMBL/GenBank/DDBJ databases">
        <authorList>
            <person name="Chiriac C."/>
            <person name="Salcher M."/>
            <person name="Ghai R."/>
            <person name="Kavagutti S V."/>
        </authorList>
    </citation>
    <scope>NUCLEOTIDE SEQUENCE</scope>
</reference>
<evidence type="ECO:0000256" key="1">
    <source>
        <dbReference type="ARBA" id="ARBA00001933"/>
    </source>
</evidence>